<dbReference type="STRING" id="592026.GCWU0000282_000298"/>
<dbReference type="AlphaFoldDB" id="V2XQZ7"/>
<dbReference type="EMBL" id="ACIL03000003">
    <property type="protein sequence ID" value="ESL04584.1"/>
    <property type="molecule type" value="Genomic_DNA"/>
</dbReference>
<feature type="domain" description="AB hydrolase-1" evidence="1">
    <location>
        <begin position="23"/>
        <end position="149"/>
    </location>
</feature>
<dbReference type="InterPro" id="IPR050266">
    <property type="entry name" value="AB_hydrolase_sf"/>
</dbReference>
<proteinExistence type="predicted"/>
<evidence type="ECO:0000313" key="2">
    <source>
        <dbReference type="EMBL" id="ESL04584.1"/>
    </source>
</evidence>
<name>V2XQZ7_9FIRM</name>
<dbReference type="InterPro" id="IPR000073">
    <property type="entry name" value="AB_hydrolase_1"/>
</dbReference>
<gene>
    <name evidence="2" type="ORF">GCWU0000282_000298</name>
</gene>
<dbReference type="SUPFAM" id="SSF53474">
    <property type="entry name" value="alpha/beta-Hydrolases"/>
    <property type="match status" value="1"/>
</dbReference>
<dbReference type="RefSeq" id="WP_023353202.1">
    <property type="nucleotide sequence ID" value="NZ_KI535366.1"/>
</dbReference>
<accession>V2XQZ7</accession>
<organism evidence="2 3">
    <name type="scientific">Catonella morbi ATCC 51271</name>
    <dbReference type="NCBI Taxonomy" id="592026"/>
    <lineage>
        <taxon>Bacteria</taxon>
        <taxon>Bacillati</taxon>
        <taxon>Bacillota</taxon>
        <taxon>Clostridia</taxon>
        <taxon>Lachnospirales</taxon>
        <taxon>Lachnospiraceae</taxon>
        <taxon>Catonella</taxon>
    </lineage>
</organism>
<sequence>MDYIETPEGKIYYRIEGRDINETLVLLHGLSADSAMFTPQIEYFKNYYKVIVPDLRGNGKSCELNCKVEKILDIQADDIRTILEKERIDKAFIGGTSYGGVLTIHMMVNFPELFKAAILCDTFSTVDMTPFLNSIAQLMAPLVKYSWFMKMCTLPIYARWPQTHTYFNDLFNHIRANESVLQRRAIIDINYSELLKKSKISALLLAGDFSGKLVQMMKITEKCLSNCQSQVISNSFDPSNMCRPDIYNELVNNFIKEVLKTD</sequence>
<dbReference type="Gene3D" id="3.40.50.1820">
    <property type="entry name" value="alpha/beta hydrolase"/>
    <property type="match status" value="1"/>
</dbReference>
<dbReference type="eggNOG" id="COG0596">
    <property type="taxonomic scope" value="Bacteria"/>
</dbReference>
<dbReference type="PRINTS" id="PR00111">
    <property type="entry name" value="ABHYDROLASE"/>
</dbReference>
<evidence type="ECO:0000259" key="1">
    <source>
        <dbReference type="Pfam" id="PF00561"/>
    </source>
</evidence>
<dbReference type="Pfam" id="PF00561">
    <property type="entry name" value="Abhydrolase_1"/>
    <property type="match status" value="1"/>
</dbReference>
<dbReference type="InterPro" id="IPR029058">
    <property type="entry name" value="AB_hydrolase_fold"/>
</dbReference>
<dbReference type="PANTHER" id="PTHR43798">
    <property type="entry name" value="MONOACYLGLYCEROL LIPASE"/>
    <property type="match status" value="1"/>
</dbReference>
<dbReference type="HOGENOM" id="CLU_020336_50_1_9"/>
<reference evidence="2 3" key="1">
    <citation type="submission" date="2013-06" db="EMBL/GenBank/DDBJ databases">
        <authorList>
            <person name="Weinstock G."/>
            <person name="Sodergren E."/>
            <person name="Clifton S."/>
            <person name="Fulton L."/>
            <person name="Fulton B."/>
            <person name="Courtney L."/>
            <person name="Fronick C."/>
            <person name="Harrison M."/>
            <person name="Strong C."/>
            <person name="Farmer C."/>
            <person name="Delahaunty K."/>
            <person name="Markovic C."/>
            <person name="Hall O."/>
            <person name="Minx P."/>
            <person name="Tomlinson C."/>
            <person name="Mitreva M."/>
            <person name="Nelson J."/>
            <person name="Hou S."/>
            <person name="Wollam A."/>
            <person name="Pepin K.H."/>
            <person name="Johnson M."/>
            <person name="Bhonagiri V."/>
            <person name="Nash W.E."/>
            <person name="Warren W."/>
            <person name="Chinwalla A."/>
            <person name="Mardis E.R."/>
            <person name="Wilson R.K."/>
        </authorList>
    </citation>
    <scope>NUCLEOTIDE SEQUENCE [LARGE SCALE GENOMIC DNA]</scope>
    <source>
        <strain evidence="2 3">ATCC 51271</strain>
    </source>
</reference>
<dbReference type="Proteomes" id="UP000018227">
    <property type="component" value="Unassembled WGS sequence"/>
</dbReference>
<evidence type="ECO:0000313" key="3">
    <source>
        <dbReference type="Proteomes" id="UP000018227"/>
    </source>
</evidence>
<comment type="caution">
    <text evidence="2">The sequence shown here is derived from an EMBL/GenBank/DDBJ whole genome shotgun (WGS) entry which is preliminary data.</text>
</comment>
<keyword evidence="3" id="KW-1185">Reference proteome</keyword>
<dbReference type="OrthoDB" id="9776303at2"/>
<protein>
    <recommendedName>
        <fullName evidence="1">AB hydrolase-1 domain-containing protein</fullName>
    </recommendedName>
</protein>